<organism evidence="1 2">
    <name type="scientific">Hyalomma asiaticum</name>
    <name type="common">Tick</name>
    <dbReference type="NCBI Taxonomy" id="266040"/>
    <lineage>
        <taxon>Eukaryota</taxon>
        <taxon>Metazoa</taxon>
        <taxon>Ecdysozoa</taxon>
        <taxon>Arthropoda</taxon>
        <taxon>Chelicerata</taxon>
        <taxon>Arachnida</taxon>
        <taxon>Acari</taxon>
        <taxon>Parasitiformes</taxon>
        <taxon>Ixodida</taxon>
        <taxon>Ixodoidea</taxon>
        <taxon>Ixodidae</taxon>
        <taxon>Hyalomminae</taxon>
        <taxon>Hyalomma</taxon>
    </lineage>
</organism>
<comment type="caution">
    <text evidence="1">The sequence shown here is derived from an EMBL/GenBank/DDBJ whole genome shotgun (WGS) entry which is preliminary data.</text>
</comment>
<reference evidence="1" key="1">
    <citation type="submission" date="2020-05" db="EMBL/GenBank/DDBJ databases">
        <title>Large-scale comparative analyses of tick genomes elucidate their genetic diversity and vector capacities.</title>
        <authorList>
            <person name="Jia N."/>
            <person name="Wang J."/>
            <person name="Shi W."/>
            <person name="Du L."/>
            <person name="Sun Y."/>
            <person name="Zhan W."/>
            <person name="Jiang J."/>
            <person name="Wang Q."/>
            <person name="Zhang B."/>
            <person name="Ji P."/>
            <person name="Sakyi L.B."/>
            <person name="Cui X."/>
            <person name="Yuan T."/>
            <person name="Jiang B."/>
            <person name="Yang W."/>
            <person name="Lam T.T.-Y."/>
            <person name="Chang Q."/>
            <person name="Ding S."/>
            <person name="Wang X."/>
            <person name="Zhu J."/>
            <person name="Ruan X."/>
            <person name="Zhao L."/>
            <person name="Wei J."/>
            <person name="Que T."/>
            <person name="Du C."/>
            <person name="Cheng J."/>
            <person name="Dai P."/>
            <person name="Han X."/>
            <person name="Huang E."/>
            <person name="Gao Y."/>
            <person name="Liu J."/>
            <person name="Shao H."/>
            <person name="Ye R."/>
            <person name="Li L."/>
            <person name="Wei W."/>
            <person name="Wang X."/>
            <person name="Wang C."/>
            <person name="Yang T."/>
            <person name="Huo Q."/>
            <person name="Li W."/>
            <person name="Guo W."/>
            <person name="Chen H."/>
            <person name="Zhou L."/>
            <person name="Ni X."/>
            <person name="Tian J."/>
            <person name="Zhou Y."/>
            <person name="Sheng Y."/>
            <person name="Liu T."/>
            <person name="Pan Y."/>
            <person name="Xia L."/>
            <person name="Li J."/>
            <person name="Zhao F."/>
            <person name="Cao W."/>
        </authorList>
    </citation>
    <scope>NUCLEOTIDE SEQUENCE</scope>
    <source>
        <strain evidence="1">Hyas-2018</strain>
    </source>
</reference>
<accession>A0ACB7S4R2</accession>
<evidence type="ECO:0000313" key="2">
    <source>
        <dbReference type="Proteomes" id="UP000821845"/>
    </source>
</evidence>
<proteinExistence type="predicted"/>
<dbReference type="EMBL" id="CM023486">
    <property type="protein sequence ID" value="KAH6929082.1"/>
    <property type="molecule type" value="Genomic_DNA"/>
</dbReference>
<gene>
    <name evidence="1" type="ORF">HPB50_023273</name>
</gene>
<name>A0ACB7S4R2_HYAAI</name>
<protein>
    <submittedName>
        <fullName evidence="1">Uncharacterized protein</fullName>
    </submittedName>
</protein>
<evidence type="ECO:0000313" key="1">
    <source>
        <dbReference type="EMBL" id="KAH6929082.1"/>
    </source>
</evidence>
<keyword evidence="2" id="KW-1185">Reference proteome</keyword>
<sequence>MAAHKGGNPTDLTSSAMHEKVTQDTSAPHTSRIVDRLTALLEHQATPADSFRLPLAVPTYEGHTDNKLVADFSQELQ</sequence>
<dbReference type="Proteomes" id="UP000821845">
    <property type="component" value="Chromosome 6"/>
</dbReference>